<proteinExistence type="predicted"/>
<accession>A0A2U2H956</accession>
<organism evidence="1 2">
    <name type="scientific">Massilia glaciei</name>
    <dbReference type="NCBI Taxonomy" id="1524097"/>
    <lineage>
        <taxon>Bacteria</taxon>
        <taxon>Pseudomonadati</taxon>
        <taxon>Pseudomonadota</taxon>
        <taxon>Betaproteobacteria</taxon>
        <taxon>Burkholderiales</taxon>
        <taxon>Oxalobacteraceae</taxon>
        <taxon>Telluria group</taxon>
        <taxon>Massilia</taxon>
    </lineage>
</organism>
<keyword evidence="2" id="KW-1185">Reference proteome</keyword>
<dbReference type="EMBL" id="PXWF02000344">
    <property type="protein sequence ID" value="PWF39091.1"/>
    <property type="molecule type" value="Genomic_DNA"/>
</dbReference>
<name>A0A2U2H956_9BURK</name>
<gene>
    <name evidence="1" type="ORF">C7C56_027365</name>
</gene>
<comment type="caution">
    <text evidence="1">The sequence shown here is derived from an EMBL/GenBank/DDBJ whole genome shotgun (WGS) entry which is preliminary data.</text>
</comment>
<dbReference type="RefSeq" id="WP_146204670.1">
    <property type="nucleotide sequence ID" value="NZ_PXWF02000344.1"/>
</dbReference>
<dbReference type="Proteomes" id="UP000241421">
    <property type="component" value="Unassembled WGS sequence"/>
</dbReference>
<evidence type="ECO:0008006" key="3">
    <source>
        <dbReference type="Google" id="ProtNLM"/>
    </source>
</evidence>
<dbReference type="OrthoDB" id="230391at2"/>
<protein>
    <recommendedName>
        <fullName evidence="3">S-layer family protein</fullName>
    </recommendedName>
</protein>
<evidence type="ECO:0000313" key="1">
    <source>
        <dbReference type="EMBL" id="PWF39091.1"/>
    </source>
</evidence>
<sequence>MRVDSIVSANGGGNILLQASAGALALNTAISSGTGAISLVAQAAIVQKAAVTTGGGSVDVNSTAGSIAMDDGATANAVNGNIRYAAATTLTLGALSTGGNVSLGASGIADSGTTDLDVSASSLRIATTGMGAGAGAGTASSHLQIAVGTLAANVAGLGGLYLDEADAIVVDALASIGVARVNADGSTSLVSDASMSDLVSGGNLVLVTGAGGITLNDGLVNGASVTAAGNLLLQAGGAASDLTVNASLLSSGGNISLDAGRDIVQNAAIGAAMAAKSVDLLAGGNITMANGTSLAANGGNIMLQAGGNVTVEQITAGSGSVSITATLGGIIDEDAAPAETEVDIVASSLQLSAAIGIGSGANALETTVGTLSAQTGAGGLFIIESDGLAVGAVTVQANRVDTSGAATATPGAAQANFSSLAGGSLVLVANSGDLIVNNTLNALAGGNILLQASAGGLTLNTAISSGTGSISLIAQGAIVQKASITTGGNGSIDVNSTASSISMDDGTTSAAVNGNIRYVAATTLTLGALGTGANVSIGASSISDSGSLDVDVSASALRIVTTGMGDGAGVGTAAAHLQIAVGTLAADVAGLGGVYLKEADAIVIDALAAIGVARVDAGGNTFALSDASLSDLVSGGNVVLVTGAGGITINDGNANGVGVSAAGNMLLQARGAASDVVVNASLLSAGGNISLNAGRDIGQNAAIGGTGDAKSIDLLAVGSITMGNGSATATSNGNIVLVAGNNVTIEQLTAGNGSVSITATLGSISDEDAAPAETAVDIAAAGLQLSAAIGIGSGANALETTVGTLSAQTGAGGLFIVESDGLTVGAVTVQANRVDASAAATTTLNAAQASFFSLAGGSLVLVSNTGDLVVNNIVSANGGGNILLQASAGALALNTAVSSGVGSISLIAQTAIGQKAAITTAGSGSIDVNATAGSIAMDDGARAMSVNGNIRYVAATTLTLGALSTGGSVSLGGSSISDSGTTDVDVSASSLRIVTTGTGAEDGVGTAMAHLQIAVATLAANVAGMDGLYLDEADAIVVDALASIGVARVNADGSTALVSDASMSDLVSGGNLVLVTGAGGITLNDGLANGTSVSAAGNLLLQAGGATSDIAVNAALLSTGGNISLNAGRDLLINSSVTVSGAGKSIDLLATGNITMANGASLASNGGNIAAQTGNDVTIETIAAGSGSVLVVAGGSIVDQDLAGDGEVDIMANGLQLSAGNAIGSGANALETAVATLTAHAGNGGL</sequence>
<feature type="non-terminal residue" evidence="1">
    <location>
        <position position="1246"/>
    </location>
</feature>
<reference evidence="1 2" key="1">
    <citation type="submission" date="2018-04" db="EMBL/GenBank/DDBJ databases">
        <title>Massilia violaceinigra sp. nov., a novel purple-pigmented bacterium isolated from Tianshan glacier, Xinjiang, China.</title>
        <authorList>
            <person name="Wang H."/>
        </authorList>
    </citation>
    <scope>NUCLEOTIDE SEQUENCE [LARGE SCALE GENOMIC DNA]</scope>
    <source>
        <strain evidence="1 2">B448-2</strain>
    </source>
</reference>
<evidence type="ECO:0000313" key="2">
    <source>
        <dbReference type="Proteomes" id="UP000241421"/>
    </source>
</evidence>
<dbReference type="AlphaFoldDB" id="A0A2U2H956"/>